<keyword evidence="1" id="KW-0378">Hydrolase</keyword>
<accession>A0A0C2DX07</accession>
<dbReference type="PANTHER" id="PTHR10492:SF94">
    <property type="entry name" value="ATP-DEPENDENT DNA HELICASE"/>
    <property type="match status" value="1"/>
</dbReference>
<dbReference type="OrthoDB" id="10056572at2759"/>
<keyword evidence="1" id="KW-0234">DNA repair</keyword>
<proteinExistence type="inferred from homology"/>
<name>A0A0C2DX07_9BILA</name>
<dbReference type="GO" id="GO:0005524">
    <property type="term" value="F:ATP binding"/>
    <property type="evidence" value="ECO:0007669"/>
    <property type="project" value="UniProtKB-KW"/>
</dbReference>
<comment type="catalytic activity">
    <reaction evidence="1">
        <text>ATP + H2O = ADP + phosphate + H(+)</text>
        <dbReference type="Rhea" id="RHEA:13065"/>
        <dbReference type="ChEBI" id="CHEBI:15377"/>
        <dbReference type="ChEBI" id="CHEBI:15378"/>
        <dbReference type="ChEBI" id="CHEBI:30616"/>
        <dbReference type="ChEBI" id="CHEBI:43474"/>
        <dbReference type="ChEBI" id="CHEBI:456216"/>
        <dbReference type="EC" id="5.6.2.3"/>
    </reaction>
</comment>
<dbReference type="Gene3D" id="3.40.50.300">
    <property type="entry name" value="P-loop containing nucleotide triphosphate hydrolases"/>
    <property type="match status" value="1"/>
</dbReference>
<feature type="domain" description="DNA helicase Pif1-like DEAD-box helicase" evidence="2">
    <location>
        <begin position="19"/>
        <end position="145"/>
    </location>
</feature>
<dbReference type="EC" id="5.6.2.3" evidence="1"/>
<dbReference type="GO" id="GO:0006310">
    <property type="term" value="P:DNA recombination"/>
    <property type="evidence" value="ECO:0007669"/>
    <property type="project" value="UniProtKB-KW"/>
</dbReference>
<protein>
    <recommendedName>
        <fullName evidence="1">ATP-dependent DNA helicase</fullName>
        <ecNumber evidence="1">5.6.2.3</ecNumber>
    </recommendedName>
</protein>
<reference evidence="4 5" key="1">
    <citation type="submission" date="2013-12" db="EMBL/GenBank/DDBJ databases">
        <title>Draft genome of the parsitic nematode Ancylostoma duodenale.</title>
        <authorList>
            <person name="Mitreva M."/>
        </authorList>
    </citation>
    <scope>NUCLEOTIDE SEQUENCE [LARGE SCALE GENOMIC DNA]</scope>
    <source>
        <strain evidence="4 5">Zhejiang</strain>
    </source>
</reference>
<keyword evidence="1" id="KW-0233">DNA recombination</keyword>
<organism evidence="4 5">
    <name type="scientific">Ancylostoma duodenale</name>
    <dbReference type="NCBI Taxonomy" id="51022"/>
    <lineage>
        <taxon>Eukaryota</taxon>
        <taxon>Metazoa</taxon>
        <taxon>Ecdysozoa</taxon>
        <taxon>Nematoda</taxon>
        <taxon>Chromadorea</taxon>
        <taxon>Rhabditida</taxon>
        <taxon>Rhabditina</taxon>
        <taxon>Rhabditomorpha</taxon>
        <taxon>Strongyloidea</taxon>
        <taxon>Ancylostomatidae</taxon>
        <taxon>Ancylostomatinae</taxon>
        <taxon>Ancylostoma</taxon>
    </lineage>
</organism>
<dbReference type="InterPro" id="IPR027417">
    <property type="entry name" value="P-loop_NTPase"/>
</dbReference>
<keyword evidence="1" id="KW-0067">ATP-binding</keyword>
<dbReference type="InterPro" id="IPR049163">
    <property type="entry name" value="Pif1-like_2B_dom"/>
</dbReference>
<comment type="cofactor">
    <cofactor evidence="1">
        <name>Mg(2+)</name>
        <dbReference type="ChEBI" id="CHEBI:18420"/>
    </cofactor>
</comment>
<dbReference type="PANTHER" id="PTHR10492">
    <property type="match status" value="1"/>
</dbReference>
<feature type="domain" description="DNA helicase Pif1-like 2B" evidence="3">
    <location>
        <begin position="267"/>
        <end position="301"/>
    </location>
</feature>
<evidence type="ECO:0000259" key="3">
    <source>
        <dbReference type="Pfam" id="PF21530"/>
    </source>
</evidence>
<comment type="similarity">
    <text evidence="1">Belongs to the helicase family.</text>
</comment>
<dbReference type="AlphaFoldDB" id="A0A0C2DX07"/>
<dbReference type="Pfam" id="PF21530">
    <property type="entry name" value="Pif1_2B_dom"/>
    <property type="match status" value="1"/>
</dbReference>
<keyword evidence="5" id="KW-1185">Reference proteome</keyword>
<dbReference type="GO" id="GO:0016887">
    <property type="term" value="F:ATP hydrolysis activity"/>
    <property type="evidence" value="ECO:0007669"/>
    <property type="project" value="RHEA"/>
</dbReference>
<dbReference type="Pfam" id="PF05970">
    <property type="entry name" value="PIF1"/>
    <property type="match status" value="1"/>
</dbReference>
<evidence type="ECO:0000313" key="4">
    <source>
        <dbReference type="EMBL" id="KIH67432.1"/>
    </source>
</evidence>
<gene>
    <name evidence="4" type="ORF">ANCDUO_02239</name>
</gene>
<dbReference type="GO" id="GO:0043139">
    <property type="term" value="F:5'-3' DNA helicase activity"/>
    <property type="evidence" value="ECO:0007669"/>
    <property type="project" value="UniProtKB-EC"/>
</dbReference>
<evidence type="ECO:0000256" key="1">
    <source>
        <dbReference type="RuleBase" id="RU363044"/>
    </source>
</evidence>
<dbReference type="GO" id="GO:0006281">
    <property type="term" value="P:DNA repair"/>
    <property type="evidence" value="ECO:0007669"/>
    <property type="project" value="UniProtKB-KW"/>
</dbReference>
<keyword evidence="1" id="KW-0347">Helicase</keyword>
<dbReference type="EMBL" id="KN726700">
    <property type="protein sequence ID" value="KIH67432.1"/>
    <property type="molecule type" value="Genomic_DNA"/>
</dbReference>
<dbReference type="Proteomes" id="UP000054047">
    <property type="component" value="Unassembled WGS sequence"/>
</dbReference>
<evidence type="ECO:0000259" key="2">
    <source>
        <dbReference type="Pfam" id="PF05970"/>
    </source>
</evidence>
<sequence>MKSLWQLHPQALFLHYWGLDGGRTAHSAFKLPLDLARSELPVCEISKSTGKAEVLKKCELIVWDECTMAHKKAHEALDRMLQDIRGNNHLMGGIAVVLAGDFRQTMPVIPRSTPADELSACLKASHIWRHVHKLTLTTNMRVHLRGDVTAQRFAQRLLLLGERKFPVDPIGDVNSLPSNFCNTVTSLEELMNNVFPDIRDNFKNHKWRCERAILALMNESVNNINIQIQDQLPGTATMYESIDTGIDSERGVLSYRIPEFFGPTWNAPHKLMFKVGSPIMLRRNIDPPKLCDGTRLCVKKLMPNVIDFIQY</sequence>
<keyword evidence="1" id="KW-0547">Nucleotide-binding</keyword>
<dbReference type="GO" id="GO:0000723">
    <property type="term" value="P:telomere maintenance"/>
    <property type="evidence" value="ECO:0007669"/>
    <property type="project" value="InterPro"/>
</dbReference>
<dbReference type="InterPro" id="IPR010285">
    <property type="entry name" value="DNA_helicase_pif1-like_DEAD"/>
</dbReference>
<evidence type="ECO:0000313" key="5">
    <source>
        <dbReference type="Proteomes" id="UP000054047"/>
    </source>
</evidence>
<dbReference type="SUPFAM" id="SSF52540">
    <property type="entry name" value="P-loop containing nucleoside triphosphate hydrolases"/>
    <property type="match status" value="2"/>
</dbReference>
<keyword evidence="1" id="KW-0227">DNA damage</keyword>